<name>A0ABV4U5I8_9BACT</name>
<evidence type="ECO:0000256" key="14">
    <source>
        <dbReference type="SAM" id="MobiDB-lite"/>
    </source>
</evidence>
<dbReference type="Proteomes" id="UP001575105">
    <property type="component" value="Unassembled WGS sequence"/>
</dbReference>
<keyword evidence="6 12" id="KW-0479">Metal-binding</keyword>
<comment type="function">
    <text evidence="12 13">RNA polymerase that catalyzes the synthesis of short RNA molecules used as primers for DNA polymerase during DNA replication.</text>
</comment>
<dbReference type="Pfam" id="PF08275">
    <property type="entry name" value="DNAG_N"/>
    <property type="match status" value="1"/>
</dbReference>
<dbReference type="InterPro" id="IPR034151">
    <property type="entry name" value="TOPRIM_DnaG_bac"/>
</dbReference>
<keyword evidence="7 12" id="KW-0863">Zinc-finger</keyword>
<sequence length="669" mass="73608">MPVREDQKIQVQQATDIVRLIGEHVALRPKGREFAGLCPFHDDQNPSMFVSPAKQIYKCFSCGAGGDVFTFVTQYHKMTFPEALRHLADQAGIKLQAAGGRGQGSDEGPSERQRIAAANELAMGFFRTLYKHPEHGQAVREYVEKRGINAEMIEAFQLGYASDRWDGLATTIDRKSWDLQSFIAAGLVTPRNRNHDDSNNSELETRNSKPSNCYDRLRHRLIFPIFDAIGRPIAFGGRKLREADEPKYLNSPETKLFNKSATLYGLHLAKKPIIDSKTAVIVEGYTDVIACHQHGAKNVVATLGTALTREHVGELRRYAQKVVLVFDADEAGRKAADRAVELFLTGDLDVAIAVLPTGPDGAKLDPAELLAQPDGLAQWRRVVDDASDALAYQFDRIAADLTAAGTITGRQAIAEAYLDQLGRLGLSRMGQIRRALTVQRLANLLKMSESAVNDVLTGLEQRNTRFSQPAQPAQPDADESPWPAESLETGDFEADKAQPDVASRHSRSTLKAVERAERQLVGCLLRDTALFHHTLSDGRTLDEALTPAEMVTSIGRRVYQWVYNALCETEPVTLASLLGTLAEETDTQPLANWLTDADAEVEKATAGKAELLMSMLTSAAEALLAFEGEKRYRADLRGRAVAGEDRSLREAMASLRANPSPVRIARPRS</sequence>
<feature type="domain" description="Toprim" evidence="15">
    <location>
        <begin position="277"/>
        <end position="360"/>
    </location>
</feature>
<dbReference type="InterPro" id="IPR037068">
    <property type="entry name" value="DNA_primase_core_N_sf"/>
</dbReference>
<evidence type="ECO:0000256" key="4">
    <source>
        <dbReference type="ARBA" id="ARBA00022695"/>
    </source>
</evidence>
<comment type="similarity">
    <text evidence="12 13">Belongs to the DnaG primase family.</text>
</comment>
<dbReference type="PANTHER" id="PTHR30313:SF2">
    <property type="entry name" value="DNA PRIMASE"/>
    <property type="match status" value="1"/>
</dbReference>
<dbReference type="SMART" id="SM00400">
    <property type="entry name" value="ZnF_CHCC"/>
    <property type="match status" value="1"/>
</dbReference>
<dbReference type="Pfam" id="PF13662">
    <property type="entry name" value="Toprim_4"/>
    <property type="match status" value="1"/>
</dbReference>
<organism evidence="16 17">
    <name type="scientific">Natronomicrosphaera hydrolytica</name>
    <dbReference type="NCBI Taxonomy" id="3242702"/>
    <lineage>
        <taxon>Bacteria</taxon>
        <taxon>Pseudomonadati</taxon>
        <taxon>Planctomycetota</taxon>
        <taxon>Phycisphaerae</taxon>
        <taxon>Phycisphaerales</taxon>
        <taxon>Phycisphaeraceae</taxon>
        <taxon>Natronomicrosphaera</taxon>
    </lineage>
</organism>
<dbReference type="PROSITE" id="PS50880">
    <property type="entry name" value="TOPRIM"/>
    <property type="match status" value="1"/>
</dbReference>
<keyword evidence="5 12" id="KW-0235">DNA replication</keyword>
<dbReference type="RefSeq" id="WP_425345363.1">
    <property type="nucleotide sequence ID" value="NZ_JBGUBD010000005.1"/>
</dbReference>
<evidence type="ECO:0000256" key="10">
    <source>
        <dbReference type="ARBA" id="ARBA00023125"/>
    </source>
</evidence>
<evidence type="ECO:0000256" key="5">
    <source>
        <dbReference type="ARBA" id="ARBA00022705"/>
    </source>
</evidence>
<dbReference type="InterPro" id="IPR006171">
    <property type="entry name" value="TOPRIM_dom"/>
</dbReference>
<evidence type="ECO:0000256" key="7">
    <source>
        <dbReference type="ARBA" id="ARBA00022771"/>
    </source>
</evidence>
<dbReference type="SUPFAM" id="SSF57783">
    <property type="entry name" value="Zinc beta-ribbon"/>
    <property type="match status" value="1"/>
</dbReference>
<dbReference type="InterPro" id="IPR013264">
    <property type="entry name" value="DNAG_N"/>
</dbReference>
<keyword evidence="4 12" id="KW-0548">Nucleotidyltransferase</keyword>
<feature type="region of interest" description="Disordered" evidence="14">
    <location>
        <begin position="190"/>
        <end position="209"/>
    </location>
</feature>
<evidence type="ECO:0000313" key="17">
    <source>
        <dbReference type="Proteomes" id="UP001575105"/>
    </source>
</evidence>
<dbReference type="PANTHER" id="PTHR30313">
    <property type="entry name" value="DNA PRIMASE"/>
    <property type="match status" value="1"/>
</dbReference>
<evidence type="ECO:0000256" key="8">
    <source>
        <dbReference type="ARBA" id="ARBA00022833"/>
    </source>
</evidence>
<keyword evidence="1 12" id="KW-0240">DNA-directed RNA polymerase</keyword>
<comment type="subunit">
    <text evidence="12">Monomer. Interacts with DnaB.</text>
</comment>
<evidence type="ECO:0000256" key="6">
    <source>
        <dbReference type="ARBA" id="ARBA00022723"/>
    </source>
</evidence>
<dbReference type="InterPro" id="IPR050219">
    <property type="entry name" value="DnaG_primase"/>
</dbReference>
<dbReference type="Pfam" id="PF01807">
    <property type="entry name" value="Zn_ribbon_DnaG"/>
    <property type="match status" value="1"/>
</dbReference>
<comment type="catalytic activity">
    <reaction evidence="12">
        <text>ssDNA + n NTP = ssDNA/pppN(pN)n-1 hybrid + (n-1) diphosphate.</text>
        <dbReference type="EC" id="2.7.7.101"/>
    </reaction>
</comment>
<dbReference type="EMBL" id="JBGUBD010000005">
    <property type="protein sequence ID" value="MFA9478435.1"/>
    <property type="molecule type" value="Genomic_DNA"/>
</dbReference>
<evidence type="ECO:0000256" key="12">
    <source>
        <dbReference type="HAMAP-Rule" id="MF_00974"/>
    </source>
</evidence>
<accession>A0ABV4U5I8</accession>
<dbReference type="SMART" id="SM00493">
    <property type="entry name" value="TOPRIM"/>
    <property type="match status" value="1"/>
</dbReference>
<keyword evidence="2 12" id="KW-0639">Primosome</keyword>
<dbReference type="InterPro" id="IPR030846">
    <property type="entry name" value="DnaG_bac"/>
</dbReference>
<dbReference type="Gene3D" id="3.40.1360.10">
    <property type="match status" value="1"/>
</dbReference>
<dbReference type="Gene3D" id="3.90.980.10">
    <property type="entry name" value="DNA primase, catalytic core, N-terminal domain"/>
    <property type="match status" value="1"/>
</dbReference>
<dbReference type="InterPro" id="IPR002694">
    <property type="entry name" value="Znf_CHC2"/>
</dbReference>
<dbReference type="Gene3D" id="3.90.580.10">
    <property type="entry name" value="Zinc finger, CHC2-type domain"/>
    <property type="match status" value="1"/>
</dbReference>
<keyword evidence="10 12" id="KW-0238">DNA-binding</keyword>
<dbReference type="CDD" id="cd03364">
    <property type="entry name" value="TOPRIM_DnaG_primases"/>
    <property type="match status" value="1"/>
</dbReference>
<evidence type="ECO:0000256" key="11">
    <source>
        <dbReference type="ARBA" id="ARBA00023163"/>
    </source>
</evidence>
<comment type="domain">
    <text evidence="12">Contains an N-terminal zinc-binding domain, a central core domain that contains the primase activity, and a C-terminal DnaB-binding domain.</text>
</comment>
<evidence type="ECO:0000256" key="3">
    <source>
        <dbReference type="ARBA" id="ARBA00022679"/>
    </source>
</evidence>
<protein>
    <recommendedName>
        <fullName evidence="12 13">DNA primase</fullName>
        <ecNumber evidence="12">2.7.7.101</ecNumber>
    </recommendedName>
</protein>
<keyword evidence="8 12" id="KW-0862">Zinc</keyword>
<feature type="zinc finger region" description="CHC2-type" evidence="12">
    <location>
        <begin position="38"/>
        <end position="62"/>
    </location>
</feature>
<evidence type="ECO:0000256" key="13">
    <source>
        <dbReference type="PIRNR" id="PIRNR002811"/>
    </source>
</evidence>
<dbReference type="EC" id="2.7.7.101" evidence="12"/>
<evidence type="ECO:0000313" key="16">
    <source>
        <dbReference type="EMBL" id="MFA9478435.1"/>
    </source>
</evidence>
<dbReference type="HAMAP" id="MF_00974">
    <property type="entry name" value="DNA_primase_DnaG"/>
    <property type="match status" value="1"/>
</dbReference>
<feature type="compositionally biased region" description="Basic and acidic residues" evidence="14">
    <location>
        <begin position="193"/>
        <end position="207"/>
    </location>
</feature>
<comment type="caution">
    <text evidence="16">The sequence shown here is derived from an EMBL/GenBank/DDBJ whole genome shotgun (WGS) entry which is preliminary data.</text>
</comment>
<keyword evidence="9" id="KW-0460">Magnesium</keyword>
<proteinExistence type="inferred from homology"/>
<evidence type="ECO:0000256" key="2">
    <source>
        <dbReference type="ARBA" id="ARBA00022515"/>
    </source>
</evidence>
<reference evidence="16 17" key="1">
    <citation type="submission" date="2024-08" db="EMBL/GenBank/DDBJ databases">
        <title>Whole-genome sequencing of halo(alkali)philic microorganisms from hypersaline lakes.</title>
        <authorList>
            <person name="Sorokin D.Y."/>
            <person name="Merkel A.Y."/>
            <person name="Messina E."/>
            <person name="Yakimov M."/>
        </authorList>
    </citation>
    <scope>NUCLEOTIDE SEQUENCE [LARGE SCALE GENOMIC DNA]</scope>
    <source>
        <strain evidence="16 17">AB-hyl4</strain>
    </source>
</reference>
<dbReference type="InterPro" id="IPR006295">
    <property type="entry name" value="DNA_primase_DnaG"/>
</dbReference>
<gene>
    <name evidence="12 16" type="primary">dnaG</name>
    <name evidence="16" type="ORF">ACERK3_09010</name>
</gene>
<feature type="region of interest" description="Disordered" evidence="14">
    <location>
        <begin position="465"/>
        <end position="486"/>
    </location>
</feature>
<evidence type="ECO:0000259" key="15">
    <source>
        <dbReference type="PROSITE" id="PS50880"/>
    </source>
</evidence>
<evidence type="ECO:0000256" key="9">
    <source>
        <dbReference type="ARBA" id="ARBA00022842"/>
    </source>
</evidence>
<keyword evidence="3 12" id="KW-0808">Transferase</keyword>
<keyword evidence="17" id="KW-1185">Reference proteome</keyword>
<dbReference type="SUPFAM" id="SSF56731">
    <property type="entry name" value="DNA primase core"/>
    <property type="match status" value="1"/>
</dbReference>
<dbReference type="InterPro" id="IPR036977">
    <property type="entry name" value="DNA_primase_Znf_CHC2"/>
</dbReference>
<keyword evidence="11 12" id="KW-0804">Transcription</keyword>
<dbReference type="NCBIfam" id="TIGR01391">
    <property type="entry name" value="dnaG"/>
    <property type="match status" value="1"/>
</dbReference>
<comment type="cofactor">
    <cofactor evidence="12 13">
        <name>Zn(2+)</name>
        <dbReference type="ChEBI" id="CHEBI:29105"/>
    </cofactor>
    <text evidence="12 13">Binds 1 zinc ion per monomer.</text>
</comment>
<dbReference type="PIRSF" id="PIRSF002811">
    <property type="entry name" value="DnaG"/>
    <property type="match status" value="1"/>
</dbReference>
<evidence type="ECO:0000256" key="1">
    <source>
        <dbReference type="ARBA" id="ARBA00022478"/>
    </source>
</evidence>